<dbReference type="EMBL" id="HBGB01046975">
    <property type="protein sequence ID" value="CAD9072520.1"/>
    <property type="molecule type" value="Transcribed_RNA"/>
</dbReference>
<sequence>MHIYPIHTSAKDRRCLSVCLPGWLPLCSSAVWGRRAGGHAGSGWGTNKACLCSVCLVVLLVCPLALQEKARHTHTRTRPHPKPPHQGARLPPLCVRCVAFRFIAACLDACV</sequence>
<proteinExistence type="predicted"/>
<accession>A0A7S1KFK1</accession>
<protein>
    <submittedName>
        <fullName evidence="1">Uncharacterized protein</fullName>
    </submittedName>
</protein>
<evidence type="ECO:0000313" key="1">
    <source>
        <dbReference type="EMBL" id="CAD9072520.1"/>
    </source>
</evidence>
<name>A0A7S1KFK1_9ALVE</name>
<organism evidence="1">
    <name type="scientific">Vitrella brassicaformis</name>
    <dbReference type="NCBI Taxonomy" id="1169539"/>
    <lineage>
        <taxon>Eukaryota</taxon>
        <taxon>Sar</taxon>
        <taxon>Alveolata</taxon>
        <taxon>Colpodellida</taxon>
        <taxon>Vitrellaceae</taxon>
        <taxon>Vitrella</taxon>
    </lineage>
</organism>
<gene>
    <name evidence="1" type="ORF">VBRA1451_LOCUS27603</name>
</gene>
<dbReference type="AlphaFoldDB" id="A0A7S1KFK1"/>
<reference evidence="1" key="1">
    <citation type="submission" date="2021-01" db="EMBL/GenBank/DDBJ databases">
        <authorList>
            <person name="Corre E."/>
            <person name="Pelletier E."/>
            <person name="Niang G."/>
            <person name="Scheremetjew M."/>
            <person name="Finn R."/>
            <person name="Kale V."/>
            <person name="Holt S."/>
            <person name="Cochrane G."/>
            <person name="Meng A."/>
            <person name="Brown T."/>
            <person name="Cohen L."/>
        </authorList>
    </citation>
    <scope>NUCLEOTIDE SEQUENCE</scope>
    <source>
        <strain evidence="1">CCMP3346</strain>
    </source>
</reference>